<feature type="region of interest" description="Disordered" evidence="5">
    <location>
        <begin position="176"/>
        <end position="233"/>
    </location>
</feature>
<dbReference type="SUPFAM" id="SSF53850">
    <property type="entry name" value="Periplasmic binding protein-like II"/>
    <property type="match status" value="1"/>
</dbReference>
<accession>A0A7X0HHS2</accession>
<evidence type="ECO:0000256" key="4">
    <source>
        <dbReference type="ARBA" id="ARBA00023163"/>
    </source>
</evidence>
<name>A0A7X0HHS2_9ACTN</name>
<dbReference type="InterPro" id="IPR036390">
    <property type="entry name" value="WH_DNA-bd_sf"/>
</dbReference>
<dbReference type="PROSITE" id="PS50931">
    <property type="entry name" value="HTH_LYSR"/>
    <property type="match status" value="1"/>
</dbReference>
<dbReference type="Proteomes" id="UP000540423">
    <property type="component" value="Unassembled WGS sequence"/>
</dbReference>
<dbReference type="PANTHER" id="PTHR30346">
    <property type="entry name" value="TRANSCRIPTIONAL DUAL REGULATOR HCAR-RELATED"/>
    <property type="match status" value="1"/>
</dbReference>
<dbReference type="GO" id="GO:0032993">
    <property type="term" value="C:protein-DNA complex"/>
    <property type="evidence" value="ECO:0007669"/>
    <property type="project" value="TreeGrafter"/>
</dbReference>
<evidence type="ECO:0000256" key="1">
    <source>
        <dbReference type="ARBA" id="ARBA00009437"/>
    </source>
</evidence>
<protein>
    <submittedName>
        <fullName evidence="7">DNA-binding transcriptional LysR family regulator</fullName>
    </submittedName>
</protein>
<dbReference type="GO" id="GO:0003700">
    <property type="term" value="F:DNA-binding transcription factor activity"/>
    <property type="evidence" value="ECO:0007669"/>
    <property type="project" value="InterPro"/>
</dbReference>
<dbReference type="InterPro" id="IPR005119">
    <property type="entry name" value="LysR_subst-bd"/>
</dbReference>
<evidence type="ECO:0000313" key="7">
    <source>
        <dbReference type="EMBL" id="MBB6437904.1"/>
    </source>
</evidence>
<dbReference type="AlphaFoldDB" id="A0A7X0HHS2"/>
<dbReference type="EMBL" id="JACHEM010000011">
    <property type="protein sequence ID" value="MBB6437904.1"/>
    <property type="molecule type" value="Genomic_DNA"/>
</dbReference>
<keyword evidence="8" id="KW-1185">Reference proteome</keyword>
<dbReference type="PRINTS" id="PR00039">
    <property type="entry name" value="HTHLYSR"/>
</dbReference>
<dbReference type="Pfam" id="PF03466">
    <property type="entry name" value="LysR_substrate"/>
    <property type="match status" value="2"/>
</dbReference>
<dbReference type="InterPro" id="IPR036388">
    <property type="entry name" value="WH-like_DNA-bd_sf"/>
</dbReference>
<proteinExistence type="inferred from homology"/>
<comment type="caution">
    <text evidence="7">The sequence shown here is derived from an EMBL/GenBank/DDBJ whole genome shotgun (WGS) entry which is preliminary data.</text>
</comment>
<dbReference type="GO" id="GO:0003677">
    <property type="term" value="F:DNA binding"/>
    <property type="evidence" value="ECO:0007669"/>
    <property type="project" value="UniProtKB-KW"/>
</dbReference>
<dbReference type="Gene3D" id="3.40.190.290">
    <property type="match status" value="1"/>
</dbReference>
<feature type="region of interest" description="Disordered" evidence="5">
    <location>
        <begin position="347"/>
        <end position="375"/>
    </location>
</feature>
<feature type="compositionally biased region" description="Low complexity" evidence="5">
    <location>
        <begin position="200"/>
        <end position="221"/>
    </location>
</feature>
<dbReference type="Pfam" id="PF00126">
    <property type="entry name" value="HTH_1"/>
    <property type="match status" value="1"/>
</dbReference>
<evidence type="ECO:0000313" key="8">
    <source>
        <dbReference type="Proteomes" id="UP000540423"/>
    </source>
</evidence>
<keyword evidence="4" id="KW-0804">Transcription</keyword>
<evidence type="ECO:0000256" key="2">
    <source>
        <dbReference type="ARBA" id="ARBA00023015"/>
    </source>
</evidence>
<dbReference type="Gene3D" id="1.10.10.10">
    <property type="entry name" value="Winged helix-like DNA-binding domain superfamily/Winged helix DNA-binding domain"/>
    <property type="match status" value="1"/>
</dbReference>
<dbReference type="PANTHER" id="PTHR30346:SF29">
    <property type="entry name" value="LYSR SUBSTRATE-BINDING"/>
    <property type="match status" value="1"/>
</dbReference>
<evidence type="ECO:0000259" key="6">
    <source>
        <dbReference type="PROSITE" id="PS50931"/>
    </source>
</evidence>
<reference evidence="7 8" key="1">
    <citation type="submission" date="2020-08" db="EMBL/GenBank/DDBJ databases">
        <title>Genomic Encyclopedia of Type Strains, Phase IV (KMG-IV): sequencing the most valuable type-strain genomes for metagenomic binning, comparative biology and taxonomic classification.</title>
        <authorList>
            <person name="Goeker M."/>
        </authorList>
    </citation>
    <scope>NUCLEOTIDE SEQUENCE [LARGE SCALE GENOMIC DNA]</scope>
    <source>
        <strain evidence="7 8">DSM 40141</strain>
    </source>
</reference>
<sequence>MELRQLRYFVTVVEEESFTRAAARLHLAQPGVSAQVQQLERELGQRLLDRTGRRVTLTEAGEAILPHARAALAAADAVRGTADGFTGLLRGRVRLGTLTGAPADEFGLPGVLADFHDAHPGVEFALSEDTSARLLAALQRGELDMALVGPPDEHPPPGLSFQVLLDEPLVAVVPTDDPLTVSADGTEPAAEPGPRDGVNAGAVAGDAAPASGSGSGSAVPPGGSGSPGSPGIPLTALRGRALISLPAGTGARGALERGCAAAGFRPAVAFEASAPPVLLQLAARGLGVAVLPYGTATGAGPGLRTLVLTDPCPRARIALARRTAGPAGSAARAFLRVLATALPERLGHQATGRPPASARTVFAPSPRPSGAAADA</sequence>
<gene>
    <name evidence="7" type="ORF">HNQ79_004408</name>
</gene>
<keyword evidence="3 7" id="KW-0238">DNA-binding</keyword>
<keyword evidence="2" id="KW-0805">Transcription regulation</keyword>
<dbReference type="InterPro" id="IPR000847">
    <property type="entry name" value="LysR_HTH_N"/>
</dbReference>
<dbReference type="RefSeq" id="WP_185033594.1">
    <property type="nucleotide sequence ID" value="NZ_BNBN01000009.1"/>
</dbReference>
<organism evidence="7 8">
    <name type="scientific">Streptomyces candidus</name>
    <dbReference type="NCBI Taxonomy" id="67283"/>
    <lineage>
        <taxon>Bacteria</taxon>
        <taxon>Bacillati</taxon>
        <taxon>Actinomycetota</taxon>
        <taxon>Actinomycetes</taxon>
        <taxon>Kitasatosporales</taxon>
        <taxon>Streptomycetaceae</taxon>
        <taxon>Streptomyces</taxon>
    </lineage>
</organism>
<comment type="similarity">
    <text evidence="1">Belongs to the LysR transcriptional regulatory family.</text>
</comment>
<evidence type="ECO:0000256" key="3">
    <source>
        <dbReference type="ARBA" id="ARBA00023125"/>
    </source>
</evidence>
<evidence type="ECO:0000256" key="5">
    <source>
        <dbReference type="SAM" id="MobiDB-lite"/>
    </source>
</evidence>
<dbReference type="Gene3D" id="3.40.190.10">
    <property type="entry name" value="Periplasmic binding protein-like II"/>
    <property type="match status" value="1"/>
</dbReference>
<dbReference type="SUPFAM" id="SSF46785">
    <property type="entry name" value="Winged helix' DNA-binding domain"/>
    <property type="match status" value="1"/>
</dbReference>
<dbReference type="FunFam" id="1.10.10.10:FF:000001">
    <property type="entry name" value="LysR family transcriptional regulator"/>
    <property type="match status" value="1"/>
</dbReference>
<feature type="domain" description="HTH lysR-type" evidence="6">
    <location>
        <begin position="1"/>
        <end position="58"/>
    </location>
</feature>